<dbReference type="EMBL" id="CADCWB010000229">
    <property type="protein sequence ID" value="CAA9530542.1"/>
    <property type="molecule type" value="Genomic_DNA"/>
</dbReference>
<keyword evidence="7 10" id="KW-0472">Membrane</keyword>
<dbReference type="SUPFAM" id="SSF56935">
    <property type="entry name" value="Porins"/>
    <property type="match status" value="1"/>
</dbReference>
<gene>
    <name evidence="14" type="ORF">AVDCRST_MAG62-1831</name>
</gene>
<dbReference type="InterPro" id="IPR000531">
    <property type="entry name" value="Beta-barrel_TonB"/>
</dbReference>
<dbReference type="PANTHER" id="PTHR30069:SF29">
    <property type="entry name" value="HEMOGLOBIN AND HEMOGLOBIN-HAPTOGLOBIN-BINDING PROTEIN 1-RELATED"/>
    <property type="match status" value="1"/>
</dbReference>
<evidence type="ECO:0000256" key="6">
    <source>
        <dbReference type="ARBA" id="ARBA00023077"/>
    </source>
</evidence>
<evidence type="ECO:0000256" key="9">
    <source>
        <dbReference type="ARBA" id="ARBA00023237"/>
    </source>
</evidence>
<evidence type="ECO:0000256" key="3">
    <source>
        <dbReference type="ARBA" id="ARBA00022452"/>
    </source>
</evidence>
<dbReference type="PANTHER" id="PTHR30069">
    <property type="entry name" value="TONB-DEPENDENT OUTER MEMBRANE RECEPTOR"/>
    <property type="match status" value="1"/>
</dbReference>
<evidence type="ECO:0000256" key="1">
    <source>
        <dbReference type="ARBA" id="ARBA00004571"/>
    </source>
</evidence>
<comment type="subcellular location">
    <subcellularLocation>
        <location evidence="1 10">Cell outer membrane</location>
        <topology evidence="1 10">Multi-pass membrane protein</topology>
    </subcellularLocation>
</comment>
<keyword evidence="4 10" id="KW-0812">Transmembrane</keyword>
<evidence type="ECO:0000259" key="13">
    <source>
        <dbReference type="Pfam" id="PF07715"/>
    </source>
</evidence>
<dbReference type="GO" id="GO:0009279">
    <property type="term" value="C:cell outer membrane"/>
    <property type="evidence" value="ECO:0007669"/>
    <property type="project" value="UniProtKB-SubCell"/>
</dbReference>
<dbReference type="PROSITE" id="PS52016">
    <property type="entry name" value="TONB_DEPENDENT_REC_3"/>
    <property type="match status" value="1"/>
</dbReference>
<dbReference type="InterPro" id="IPR037066">
    <property type="entry name" value="Plug_dom_sf"/>
</dbReference>
<dbReference type="AlphaFoldDB" id="A0A6J4TSR4"/>
<dbReference type="Pfam" id="PF00593">
    <property type="entry name" value="TonB_dep_Rec_b-barrel"/>
    <property type="match status" value="1"/>
</dbReference>
<evidence type="ECO:0000256" key="2">
    <source>
        <dbReference type="ARBA" id="ARBA00022448"/>
    </source>
</evidence>
<evidence type="ECO:0000256" key="10">
    <source>
        <dbReference type="PROSITE-ProRule" id="PRU01360"/>
    </source>
</evidence>
<sequence length="668" mass="71653">MPQEIVITATALPAPRAEQLLNVTVLGPDALQNGASTELDQILKSTAGVQLFRRSDARSAHPTSQGVTLRGLGGNAASRALLILDGVPQSDPFGGWVNWPAYDSGSFAEVRITRGGGSVAYGPGALAGAITLTSRSEPQVDAALDGGSRGSFDGRLYSGAEVGGGVLVLSAHGTRGSGFVPVTRDTRGPADRRAPYVSGGGRLRWAAHIAPETRLEASVLGFFDRRERGLAFTGNRTGGADASIRLVGSGHWAWSVLGYGQRRRFRSSFAATEDQRQEVRRVSLQYHVPGRALGWSAELRPPVGQSVELRIGADGRHMRGQSDELASYVAGGATRDRRSGGAARHTGVFTEATWSEGPLTLSGAGRVDYWRLYDGELRERLLATGQLTADQHLRSRSGWLPTGRLAAGFELADGLRLRSAAYLGWRLPTLNELFRPFRAGSDATAANPELDPERLRGMEAGVQWKHEPLTLSVTAFANRLREPVANVTLGAGPGVFPGVGFVPAGGAYRQRRNLDAIRVRGFETAAEWRRGSWAIDGTLSFTDAKVRASGFAAPLDGFRPAQTPALLASGSTRWERDGRSAALQLRYAGRQYEDDLNRQRLPSAFTVDVFGAWPLASNLRLIARAENLFNKRVVAAIADDGTVERATPRTLWIGLRFGAQGESSNGRS</sequence>
<reference evidence="14" key="1">
    <citation type="submission" date="2020-02" db="EMBL/GenBank/DDBJ databases">
        <authorList>
            <person name="Meier V. D."/>
        </authorList>
    </citation>
    <scope>NUCLEOTIDE SEQUENCE</scope>
    <source>
        <strain evidence="14">AVDCRST_MAG62</strain>
    </source>
</reference>
<dbReference type="Pfam" id="PF07715">
    <property type="entry name" value="Plug"/>
    <property type="match status" value="1"/>
</dbReference>
<evidence type="ECO:0000256" key="7">
    <source>
        <dbReference type="ARBA" id="ARBA00023136"/>
    </source>
</evidence>
<organism evidence="14">
    <name type="scientific">uncultured Sphingomonas sp</name>
    <dbReference type="NCBI Taxonomy" id="158754"/>
    <lineage>
        <taxon>Bacteria</taxon>
        <taxon>Pseudomonadati</taxon>
        <taxon>Pseudomonadota</taxon>
        <taxon>Alphaproteobacteria</taxon>
        <taxon>Sphingomonadales</taxon>
        <taxon>Sphingomonadaceae</taxon>
        <taxon>Sphingomonas</taxon>
        <taxon>environmental samples</taxon>
    </lineage>
</organism>
<dbReference type="GO" id="GO:0015344">
    <property type="term" value="F:siderophore uptake transmembrane transporter activity"/>
    <property type="evidence" value="ECO:0007669"/>
    <property type="project" value="TreeGrafter"/>
</dbReference>
<evidence type="ECO:0000256" key="8">
    <source>
        <dbReference type="ARBA" id="ARBA00023170"/>
    </source>
</evidence>
<keyword evidence="2 10" id="KW-0813">Transport</keyword>
<dbReference type="GO" id="GO:0044718">
    <property type="term" value="P:siderophore transmembrane transport"/>
    <property type="evidence" value="ECO:0007669"/>
    <property type="project" value="TreeGrafter"/>
</dbReference>
<evidence type="ECO:0000256" key="5">
    <source>
        <dbReference type="ARBA" id="ARBA00022729"/>
    </source>
</evidence>
<keyword evidence="6 11" id="KW-0798">TonB box</keyword>
<dbReference type="InterPro" id="IPR039426">
    <property type="entry name" value="TonB-dep_rcpt-like"/>
</dbReference>
<keyword evidence="8 14" id="KW-0675">Receptor</keyword>
<name>A0A6J4TSR4_9SPHN</name>
<evidence type="ECO:0000259" key="12">
    <source>
        <dbReference type="Pfam" id="PF00593"/>
    </source>
</evidence>
<proteinExistence type="inferred from homology"/>
<evidence type="ECO:0000313" key="14">
    <source>
        <dbReference type="EMBL" id="CAA9530542.1"/>
    </source>
</evidence>
<comment type="similarity">
    <text evidence="10 11">Belongs to the TonB-dependent receptor family.</text>
</comment>
<protein>
    <submittedName>
        <fullName evidence="14">Outer membrane vitamin B12 receptor BtuB</fullName>
    </submittedName>
</protein>
<keyword evidence="3 10" id="KW-1134">Transmembrane beta strand</keyword>
<dbReference type="InterPro" id="IPR036942">
    <property type="entry name" value="Beta-barrel_TonB_sf"/>
</dbReference>
<dbReference type="InterPro" id="IPR012910">
    <property type="entry name" value="Plug_dom"/>
</dbReference>
<feature type="domain" description="TonB-dependent receptor plug" evidence="13">
    <location>
        <begin position="20"/>
        <end position="129"/>
    </location>
</feature>
<evidence type="ECO:0000256" key="4">
    <source>
        <dbReference type="ARBA" id="ARBA00022692"/>
    </source>
</evidence>
<dbReference type="Gene3D" id="2.40.170.20">
    <property type="entry name" value="TonB-dependent receptor, beta-barrel domain"/>
    <property type="match status" value="1"/>
</dbReference>
<accession>A0A6J4TSR4</accession>
<keyword evidence="9 10" id="KW-0998">Cell outer membrane</keyword>
<feature type="domain" description="TonB-dependent receptor-like beta-barrel" evidence="12">
    <location>
        <begin position="218"/>
        <end position="628"/>
    </location>
</feature>
<evidence type="ECO:0000256" key="11">
    <source>
        <dbReference type="RuleBase" id="RU003357"/>
    </source>
</evidence>
<dbReference type="Gene3D" id="2.170.130.10">
    <property type="entry name" value="TonB-dependent receptor, plug domain"/>
    <property type="match status" value="1"/>
</dbReference>
<keyword evidence="5" id="KW-0732">Signal</keyword>